<dbReference type="CDD" id="cd00082">
    <property type="entry name" value="HisKA"/>
    <property type="match status" value="1"/>
</dbReference>
<dbReference type="EC" id="2.7.13.3" evidence="3"/>
<evidence type="ECO:0000256" key="4">
    <source>
        <dbReference type="ARBA" id="ARBA00022553"/>
    </source>
</evidence>
<evidence type="ECO:0000256" key="2">
    <source>
        <dbReference type="ARBA" id="ARBA00004370"/>
    </source>
</evidence>
<evidence type="ECO:0000256" key="6">
    <source>
        <dbReference type="ARBA" id="ARBA00022692"/>
    </source>
</evidence>
<accession>A0A4S5BG06</accession>
<dbReference type="InterPro" id="IPR003660">
    <property type="entry name" value="HAMP_dom"/>
</dbReference>
<dbReference type="InterPro" id="IPR004358">
    <property type="entry name" value="Sig_transdc_His_kin-like_C"/>
</dbReference>
<dbReference type="PANTHER" id="PTHR45436:SF1">
    <property type="entry name" value="SENSOR PROTEIN QSEC"/>
    <property type="match status" value="1"/>
</dbReference>
<dbReference type="Gene3D" id="3.30.565.10">
    <property type="entry name" value="Histidine kinase-like ATPase, C-terminal domain"/>
    <property type="match status" value="1"/>
</dbReference>
<dbReference type="GO" id="GO:0005886">
    <property type="term" value="C:plasma membrane"/>
    <property type="evidence" value="ECO:0007669"/>
    <property type="project" value="TreeGrafter"/>
</dbReference>
<feature type="domain" description="Histidine kinase" evidence="12">
    <location>
        <begin position="249"/>
        <end position="469"/>
    </location>
</feature>
<dbReference type="GO" id="GO:0000155">
    <property type="term" value="F:phosphorelay sensor kinase activity"/>
    <property type="evidence" value="ECO:0007669"/>
    <property type="project" value="InterPro"/>
</dbReference>
<keyword evidence="9" id="KW-0902">Two-component regulatory system</keyword>
<gene>
    <name evidence="14" type="ORF">E8K88_15620</name>
</gene>
<dbReference type="SMART" id="SM00388">
    <property type="entry name" value="HisKA"/>
    <property type="match status" value="1"/>
</dbReference>
<sequence>MKHAALAAKNAPLLRNRMLRHVLLPLIVTWLCATAVMLGVAQDFTGRVFDRTLLDHAYALSSRLQMQADGELKLDLSEQELETVLYEPVEMVVYSILSSIGQPLLGVDLQDAFLPSYFQEYRYGYLYYAGRSMRSIALRQSIGDKKFFVVVAHTTQARNHMVQRLMWFGSLPIFLMLIPLTIWLWDRIERDLQPLAQLHDALLVRDAKDLSPLEVATTSREVEQVGKALNDLIDRLDRNIALQREFAGNVAHELRTPLAGIKAMAEFGLAGQDSAVQREQLSQIVTSTERAARLVNQLLDLAMLDEDQVTLHIVDVDMAELVRQMVLRHLDKADAHGVDLGAQGLDESEALGSWVQADTALVTGLLDNLIDNALRYGGDTVTVAVAVNLQTKMCSISVEDDGPGIPASVRTAMMQRWTQGDDGELLGQGAGLGLFLVARYARLLGSHLQLDSGEGGRGLKASVWLPSVVKQ</sequence>
<dbReference type="InterPro" id="IPR036097">
    <property type="entry name" value="HisK_dim/P_sf"/>
</dbReference>
<comment type="catalytic activity">
    <reaction evidence="1">
        <text>ATP + protein L-histidine = ADP + protein N-phospho-L-histidine.</text>
        <dbReference type="EC" id="2.7.13.3"/>
    </reaction>
</comment>
<dbReference type="SMART" id="SM00387">
    <property type="entry name" value="HATPase_c"/>
    <property type="match status" value="1"/>
</dbReference>
<evidence type="ECO:0000256" key="7">
    <source>
        <dbReference type="ARBA" id="ARBA00022777"/>
    </source>
</evidence>
<evidence type="ECO:0000256" key="5">
    <source>
        <dbReference type="ARBA" id="ARBA00022679"/>
    </source>
</evidence>
<dbReference type="InterPro" id="IPR013727">
    <property type="entry name" value="2CSK_N"/>
</dbReference>
<dbReference type="Gene3D" id="1.10.287.130">
    <property type="match status" value="1"/>
</dbReference>
<evidence type="ECO:0000313" key="15">
    <source>
        <dbReference type="Proteomes" id="UP000306236"/>
    </source>
</evidence>
<keyword evidence="10 11" id="KW-0472">Membrane</keyword>
<dbReference type="InterPro" id="IPR050428">
    <property type="entry name" value="TCS_sensor_his_kinase"/>
</dbReference>
<keyword evidence="8 11" id="KW-1133">Transmembrane helix</keyword>
<dbReference type="PROSITE" id="PS50109">
    <property type="entry name" value="HIS_KIN"/>
    <property type="match status" value="1"/>
</dbReference>
<dbReference type="PROSITE" id="PS50885">
    <property type="entry name" value="HAMP"/>
    <property type="match status" value="1"/>
</dbReference>
<dbReference type="PRINTS" id="PR00344">
    <property type="entry name" value="BCTRLSENSOR"/>
</dbReference>
<dbReference type="Pfam" id="PF08521">
    <property type="entry name" value="2CSK_N"/>
    <property type="match status" value="1"/>
</dbReference>
<dbReference type="SUPFAM" id="SSF55874">
    <property type="entry name" value="ATPase domain of HSP90 chaperone/DNA topoisomerase II/histidine kinase"/>
    <property type="match status" value="1"/>
</dbReference>
<reference evidence="14 15" key="1">
    <citation type="submission" date="2019-04" db="EMBL/GenBank/DDBJ databases">
        <title>Lampropedia sp YIM MLB12 draf genome.</title>
        <authorList>
            <person name="Wang Y.-X."/>
        </authorList>
    </citation>
    <scope>NUCLEOTIDE SEQUENCE [LARGE SCALE GENOMIC DNA]</scope>
    <source>
        <strain evidence="14 15">YIM MLB12</strain>
    </source>
</reference>
<evidence type="ECO:0000259" key="13">
    <source>
        <dbReference type="PROSITE" id="PS50885"/>
    </source>
</evidence>
<keyword evidence="15" id="KW-1185">Reference proteome</keyword>
<dbReference type="Pfam" id="PF00512">
    <property type="entry name" value="HisKA"/>
    <property type="match status" value="1"/>
</dbReference>
<evidence type="ECO:0000256" key="10">
    <source>
        <dbReference type="ARBA" id="ARBA00023136"/>
    </source>
</evidence>
<comment type="caution">
    <text evidence="14">The sequence shown here is derived from an EMBL/GenBank/DDBJ whole genome shotgun (WGS) entry which is preliminary data.</text>
</comment>
<evidence type="ECO:0000256" key="1">
    <source>
        <dbReference type="ARBA" id="ARBA00000085"/>
    </source>
</evidence>
<keyword evidence="6 11" id="KW-0812">Transmembrane</keyword>
<keyword evidence="7 14" id="KW-0418">Kinase</keyword>
<feature type="transmembrane region" description="Helical" evidence="11">
    <location>
        <begin position="22"/>
        <end position="41"/>
    </location>
</feature>
<evidence type="ECO:0000256" key="3">
    <source>
        <dbReference type="ARBA" id="ARBA00012438"/>
    </source>
</evidence>
<protein>
    <recommendedName>
        <fullName evidence="3">histidine kinase</fullName>
        <ecNumber evidence="3">2.7.13.3</ecNumber>
    </recommendedName>
</protein>
<dbReference type="SUPFAM" id="SSF47384">
    <property type="entry name" value="Homodimeric domain of signal transducing histidine kinase"/>
    <property type="match status" value="1"/>
</dbReference>
<proteinExistence type="predicted"/>
<dbReference type="EMBL" id="SSWX01000026">
    <property type="protein sequence ID" value="THJ31190.1"/>
    <property type="molecule type" value="Genomic_DNA"/>
</dbReference>
<dbReference type="Pfam" id="PF02518">
    <property type="entry name" value="HATPase_c"/>
    <property type="match status" value="1"/>
</dbReference>
<organism evidence="14 15">
    <name type="scientific">Lampropedia aestuarii</name>
    <dbReference type="NCBI Taxonomy" id="2562762"/>
    <lineage>
        <taxon>Bacteria</taxon>
        <taxon>Pseudomonadati</taxon>
        <taxon>Pseudomonadota</taxon>
        <taxon>Betaproteobacteria</taxon>
        <taxon>Burkholderiales</taxon>
        <taxon>Comamonadaceae</taxon>
        <taxon>Lampropedia</taxon>
    </lineage>
</organism>
<evidence type="ECO:0000256" key="9">
    <source>
        <dbReference type="ARBA" id="ARBA00023012"/>
    </source>
</evidence>
<dbReference type="Proteomes" id="UP000306236">
    <property type="component" value="Unassembled WGS sequence"/>
</dbReference>
<dbReference type="RefSeq" id="WP_136407610.1">
    <property type="nucleotide sequence ID" value="NZ_SSWX01000026.1"/>
</dbReference>
<dbReference type="AlphaFoldDB" id="A0A4S5BG06"/>
<dbReference type="OrthoDB" id="8554694at2"/>
<dbReference type="InterPro" id="IPR036890">
    <property type="entry name" value="HATPase_C_sf"/>
</dbReference>
<dbReference type="InterPro" id="IPR003594">
    <property type="entry name" value="HATPase_dom"/>
</dbReference>
<dbReference type="InterPro" id="IPR003661">
    <property type="entry name" value="HisK_dim/P_dom"/>
</dbReference>
<evidence type="ECO:0000259" key="12">
    <source>
        <dbReference type="PROSITE" id="PS50109"/>
    </source>
</evidence>
<evidence type="ECO:0000256" key="8">
    <source>
        <dbReference type="ARBA" id="ARBA00022989"/>
    </source>
</evidence>
<feature type="domain" description="HAMP" evidence="13">
    <location>
        <begin position="189"/>
        <end position="241"/>
    </location>
</feature>
<comment type="subcellular location">
    <subcellularLocation>
        <location evidence="2">Membrane</location>
    </subcellularLocation>
</comment>
<feature type="transmembrane region" description="Helical" evidence="11">
    <location>
        <begin position="165"/>
        <end position="185"/>
    </location>
</feature>
<evidence type="ECO:0000313" key="14">
    <source>
        <dbReference type="EMBL" id="THJ31190.1"/>
    </source>
</evidence>
<keyword evidence="4" id="KW-0597">Phosphoprotein</keyword>
<dbReference type="PANTHER" id="PTHR45436">
    <property type="entry name" value="SENSOR HISTIDINE KINASE YKOH"/>
    <property type="match status" value="1"/>
</dbReference>
<name>A0A4S5BG06_9BURK</name>
<evidence type="ECO:0000256" key="11">
    <source>
        <dbReference type="SAM" id="Phobius"/>
    </source>
</evidence>
<dbReference type="InterPro" id="IPR005467">
    <property type="entry name" value="His_kinase_dom"/>
</dbReference>
<keyword evidence="5" id="KW-0808">Transferase</keyword>